<dbReference type="Pfam" id="PF13843">
    <property type="entry name" value="DDE_Tnp_1_7"/>
    <property type="match status" value="1"/>
</dbReference>
<name>A0A397INV8_9GLOM</name>
<sequence length="450" mass="52285">MGCISPNIKENVKVTVLGTAIEERIVHLFARNMWKAKRLSTTILQAATGTNRWIKHKFRCQPRSRNGDLGGEPVNEPETDILSESEKEEEEVGVNNQNEILWTDSVVTIDPRRVYRSYSNVPVHISDIEYATSRQFFERFLPVEYIMSTVLSSTNEHARASERHWKNITWMDMSHQRFRDIVKFMTLTDAPMDDNDTFYFARKFHNKFNDNLSEVVTPRGFLRIDESVSQWMGKIEKDPIEPPEHASKKKLNHGLIVAGQLLQIHGLVVRVRKLDDVDLTLCSIHDRKNIVLIASCSMTNLGTEVTRYIKGHGSVKFHRPAVFDEYNEYWSTEIYSTIYVTMHFHTMMFSQQNHFVISIFNYYSNEKMEETVAGRIKKRREEGSNNIEHNLISIKNDPSTLLLKGKRIQRHCISCHKCTTTSCSCLLPQAICSNCWTNHIYNIYNTVRTR</sequence>
<evidence type="ECO:0000259" key="2">
    <source>
        <dbReference type="Pfam" id="PF13843"/>
    </source>
</evidence>
<keyword evidence="4" id="KW-1185">Reference proteome</keyword>
<gene>
    <name evidence="3" type="ORF">Glove_219g45</name>
</gene>
<reference evidence="3 4" key="1">
    <citation type="submission" date="2018-08" db="EMBL/GenBank/DDBJ databases">
        <title>Genome and evolution of the arbuscular mycorrhizal fungus Diversispora epigaea (formerly Glomus versiforme) and its bacterial endosymbionts.</title>
        <authorList>
            <person name="Sun X."/>
            <person name="Fei Z."/>
            <person name="Harrison M."/>
        </authorList>
    </citation>
    <scope>NUCLEOTIDE SEQUENCE [LARGE SCALE GENOMIC DNA]</scope>
    <source>
        <strain evidence="3 4">IT104</strain>
    </source>
</reference>
<organism evidence="3 4">
    <name type="scientific">Diversispora epigaea</name>
    <dbReference type="NCBI Taxonomy" id="1348612"/>
    <lineage>
        <taxon>Eukaryota</taxon>
        <taxon>Fungi</taxon>
        <taxon>Fungi incertae sedis</taxon>
        <taxon>Mucoromycota</taxon>
        <taxon>Glomeromycotina</taxon>
        <taxon>Glomeromycetes</taxon>
        <taxon>Diversisporales</taxon>
        <taxon>Diversisporaceae</taxon>
        <taxon>Diversispora</taxon>
    </lineage>
</organism>
<evidence type="ECO:0000313" key="4">
    <source>
        <dbReference type="Proteomes" id="UP000266861"/>
    </source>
</evidence>
<accession>A0A397INV8</accession>
<protein>
    <recommendedName>
        <fullName evidence="2">PiggyBac transposable element-derived protein domain-containing protein</fullName>
    </recommendedName>
</protein>
<dbReference type="InterPro" id="IPR029526">
    <property type="entry name" value="PGBD"/>
</dbReference>
<dbReference type="STRING" id="1348612.A0A397INV8"/>
<dbReference type="OrthoDB" id="118105at2759"/>
<evidence type="ECO:0000256" key="1">
    <source>
        <dbReference type="SAM" id="MobiDB-lite"/>
    </source>
</evidence>
<dbReference type="EMBL" id="PQFF01000204">
    <property type="protein sequence ID" value="RHZ74844.1"/>
    <property type="molecule type" value="Genomic_DNA"/>
</dbReference>
<evidence type="ECO:0000313" key="3">
    <source>
        <dbReference type="EMBL" id="RHZ74844.1"/>
    </source>
</evidence>
<dbReference type="AlphaFoldDB" id="A0A397INV8"/>
<feature type="domain" description="PiggyBac transposable element-derived protein" evidence="2">
    <location>
        <begin position="132"/>
        <end position="236"/>
    </location>
</feature>
<dbReference type="Proteomes" id="UP000266861">
    <property type="component" value="Unassembled WGS sequence"/>
</dbReference>
<feature type="region of interest" description="Disordered" evidence="1">
    <location>
        <begin position="62"/>
        <end position="94"/>
    </location>
</feature>
<proteinExistence type="predicted"/>
<feature type="compositionally biased region" description="Acidic residues" evidence="1">
    <location>
        <begin position="75"/>
        <end position="92"/>
    </location>
</feature>
<comment type="caution">
    <text evidence="3">The sequence shown here is derived from an EMBL/GenBank/DDBJ whole genome shotgun (WGS) entry which is preliminary data.</text>
</comment>